<dbReference type="Pfam" id="PF00376">
    <property type="entry name" value="MerR"/>
    <property type="match status" value="1"/>
</dbReference>
<dbReference type="SUPFAM" id="SSF46955">
    <property type="entry name" value="Putative DNA-binding domain"/>
    <property type="match status" value="1"/>
</dbReference>
<feature type="domain" description="HTH merR-type" evidence="1">
    <location>
        <begin position="11"/>
        <end position="46"/>
    </location>
</feature>
<accession>A0A2H0LS48</accession>
<dbReference type="Proteomes" id="UP000230859">
    <property type="component" value="Unassembled WGS sequence"/>
</dbReference>
<sequence>MKQKKRLYSLDAAKALGVSRRTLMNWEKAGKIPKPSRDQMSNYRIYSIKDVKKLKKITGRPL</sequence>
<keyword evidence="2" id="KW-0238">DNA-binding</keyword>
<evidence type="ECO:0000313" key="3">
    <source>
        <dbReference type="Proteomes" id="UP000230859"/>
    </source>
</evidence>
<organism evidence="2 3">
    <name type="scientific">Candidatus Abzuiibacterium crystallinum</name>
    <dbReference type="NCBI Taxonomy" id="1974748"/>
    <lineage>
        <taxon>Bacteria</taxon>
        <taxon>Pseudomonadati</taxon>
        <taxon>Candidatus Omnitrophota</taxon>
        <taxon>Candidatus Abzuiibacterium</taxon>
    </lineage>
</organism>
<reference evidence="2 3" key="1">
    <citation type="submission" date="2017-09" db="EMBL/GenBank/DDBJ databases">
        <title>Depth-based differentiation of microbial function through sediment-hosted aquifers and enrichment of novel symbionts in the deep terrestrial subsurface.</title>
        <authorList>
            <person name="Probst A.J."/>
            <person name="Ladd B."/>
            <person name="Jarett J.K."/>
            <person name="Geller-Mcgrath D.E."/>
            <person name="Sieber C.M."/>
            <person name="Emerson J.B."/>
            <person name="Anantharaman K."/>
            <person name="Thomas B.C."/>
            <person name="Malmstrom R."/>
            <person name="Stieglmeier M."/>
            <person name="Klingl A."/>
            <person name="Woyke T."/>
            <person name="Ryan C.M."/>
            <person name="Banfield J.F."/>
        </authorList>
    </citation>
    <scope>NUCLEOTIDE SEQUENCE [LARGE SCALE GENOMIC DNA]</scope>
    <source>
        <strain evidence="2">CG11_big_fil_rev_8_21_14_0_20_45_26</strain>
    </source>
</reference>
<dbReference type="GO" id="GO:0003677">
    <property type="term" value="F:DNA binding"/>
    <property type="evidence" value="ECO:0007669"/>
    <property type="project" value="UniProtKB-KW"/>
</dbReference>
<dbReference type="Gene3D" id="1.10.1660.10">
    <property type="match status" value="1"/>
</dbReference>
<dbReference type="InterPro" id="IPR009061">
    <property type="entry name" value="DNA-bd_dom_put_sf"/>
</dbReference>
<protein>
    <submittedName>
        <fullName evidence="2">MerR family DNA-binding transcriptional regulator</fullName>
    </submittedName>
</protein>
<evidence type="ECO:0000259" key="1">
    <source>
        <dbReference type="Pfam" id="PF00376"/>
    </source>
</evidence>
<dbReference type="AlphaFoldDB" id="A0A2H0LS48"/>
<comment type="caution">
    <text evidence="2">The sequence shown here is derived from an EMBL/GenBank/DDBJ whole genome shotgun (WGS) entry which is preliminary data.</text>
</comment>
<evidence type="ECO:0000313" key="2">
    <source>
        <dbReference type="EMBL" id="PIQ87196.1"/>
    </source>
</evidence>
<name>A0A2H0LS48_9BACT</name>
<gene>
    <name evidence="2" type="ORF">COV74_01350</name>
</gene>
<dbReference type="InterPro" id="IPR000551">
    <property type="entry name" value="MerR-type_HTH_dom"/>
</dbReference>
<dbReference type="EMBL" id="PCVY01000016">
    <property type="protein sequence ID" value="PIQ87196.1"/>
    <property type="molecule type" value="Genomic_DNA"/>
</dbReference>
<proteinExistence type="predicted"/>
<dbReference type="GO" id="GO:0006355">
    <property type="term" value="P:regulation of DNA-templated transcription"/>
    <property type="evidence" value="ECO:0007669"/>
    <property type="project" value="InterPro"/>
</dbReference>